<sequence length="189" mass="20564">MANSPEHPAFSEDNLLNERGLLEHVGVDVGQTVADMGTGRECTFLLEAARMVSQTGKVYALDVVKEILEVVQGVATQAGLQNVETVWTDLEMYGAAKTVADQTIDIGILANTLSQSTDHMAMMKEAARMMKAGGRILVVEWKPVETVLGPPVAQRVSPEEIKQIALQLGIQVTDEFEAGEYHWALVLTK</sequence>
<dbReference type="InterPro" id="IPR025714">
    <property type="entry name" value="Methyltranfer_dom"/>
</dbReference>
<name>A0A2M7H2P3_9BACT</name>
<dbReference type="Gene3D" id="3.40.50.150">
    <property type="entry name" value="Vaccinia Virus protein VP39"/>
    <property type="match status" value="1"/>
</dbReference>
<protein>
    <recommendedName>
        <fullName evidence="1">Methyltransferase domain-containing protein</fullName>
    </recommendedName>
</protein>
<comment type="caution">
    <text evidence="2">The sequence shown here is derived from an EMBL/GenBank/DDBJ whole genome shotgun (WGS) entry which is preliminary data.</text>
</comment>
<dbReference type="Pfam" id="PF13847">
    <property type="entry name" value="Methyltransf_31"/>
    <property type="match status" value="1"/>
</dbReference>
<evidence type="ECO:0000259" key="1">
    <source>
        <dbReference type="Pfam" id="PF13847"/>
    </source>
</evidence>
<proteinExistence type="predicted"/>
<dbReference type="SUPFAM" id="SSF53335">
    <property type="entry name" value="S-adenosyl-L-methionine-dependent methyltransferases"/>
    <property type="match status" value="1"/>
</dbReference>
<reference evidence="2 3" key="1">
    <citation type="submission" date="2017-09" db="EMBL/GenBank/DDBJ databases">
        <title>Depth-based differentiation of microbial function through sediment-hosted aquifers and enrichment of novel symbionts in the deep terrestrial subsurface.</title>
        <authorList>
            <person name="Probst A.J."/>
            <person name="Ladd B."/>
            <person name="Jarett J.K."/>
            <person name="Geller-Mcgrath D.E."/>
            <person name="Sieber C.M."/>
            <person name="Emerson J.B."/>
            <person name="Anantharaman K."/>
            <person name="Thomas B.C."/>
            <person name="Malmstrom R."/>
            <person name="Stieglmeier M."/>
            <person name="Klingl A."/>
            <person name="Woyke T."/>
            <person name="Ryan C.M."/>
            <person name="Banfield J.F."/>
        </authorList>
    </citation>
    <scope>NUCLEOTIDE SEQUENCE [LARGE SCALE GENOMIC DNA]</scope>
    <source>
        <strain evidence="2">CG15_BIG_FIL_POST_REV_8_21_14_020_45_12</strain>
    </source>
</reference>
<feature type="domain" description="Methyltransferase" evidence="1">
    <location>
        <begin position="30"/>
        <end position="142"/>
    </location>
</feature>
<dbReference type="AlphaFoldDB" id="A0A2M7H2P3"/>
<dbReference type="InterPro" id="IPR029063">
    <property type="entry name" value="SAM-dependent_MTases_sf"/>
</dbReference>
<evidence type="ECO:0000313" key="3">
    <source>
        <dbReference type="Proteomes" id="UP000230292"/>
    </source>
</evidence>
<accession>A0A2M7H2P3</accession>
<dbReference type="CDD" id="cd02440">
    <property type="entry name" value="AdoMet_MTases"/>
    <property type="match status" value="1"/>
</dbReference>
<dbReference type="EMBL" id="PFGC01000050">
    <property type="protein sequence ID" value="PIW36517.1"/>
    <property type="molecule type" value="Genomic_DNA"/>
</dbReference>
<evidence type="ECO:0000313" key="2">
    <source>
        <dbReference type="EMBL" id="PIW36517.1"/>
    </source>
</evidence>
<gene>
    <name evidence="2" type="ORF">COW24_04890</name>
</gene>
<organism evidence="2 3">
    <name type="scientific">Candidatus Kerfeldbacteria bacterium CG15_BIG_FIL_POST_REV_8_21_14_020_45_12</name>
    <dbReference type="NCBI Taxonomy" id="2014247"/>
    <lineage>
        <taxon>Bacteria</taxon>
        <taxon>Candidatus Kerfeldiibacteriota</taxon>
    </lineage>
</organism>
<dbReference type="Proteomes" id="UP000230292">
    <property type="component" value="Unassembled WGS sequence"/>
</dbReference>